<accession>A0A223V9W0</accession>
<evidence type="ECO:0008006" key="3">
    <source>
        <dbReference type="Google" id="ProtNLM"/>
    </source>
</evidence>
<dbReference type="CDD" id="cd22784">
    <property type="entry name" value="DPBB_MltA_YuiC-like"/>
    <property type="match status" value="1"/>
</dbReference>
<dbReference type="EMBL" id="CP022957">
    <property type="protein sequence ID" value="ASV32204.1"/>
    <property type="molecule type" value="Genomic_DNA"/>
</dbReference>
<organism evidence="1 2">
    <name type="scientific">Maribacter cobaltidurans</name>
    <dbReference type="NCBI Taxonomy" id="1178778"/>
    <lineage>
        <taxon>Bacteria</taxon>
        <taxon>Pseudomonadati</taxon>
        <taxon>Bacteroidota</taxon>
        <taxon>Flavobacteriia</taxon>
        <taxon>Flavobacteriales</taxon>
        <taxon>Flavobacteriaceae</taxon>
        <taxon>Maribacter</taxon>
    </lineage>
</organism>
<dbReference type="OrthoDB" id="5624888at2"/>
<protein>
    <recommendedName>
        <fullName evidence="3">3D domain-containing protein</fullName>
    </recommendedName>
</protein>
<sequence length="144" mass="16957">MYRFICFLLFIIISHGCSEPKKLDPMYEWVPLTVTATAYNSFPGQTSYEHPEITAWGDSIKPGVKWIAVSRDLIRKGLRHNTLVKIDTFEGIYIVKDKMHPRWRNRIDIYMGEDRSKAKEWGRRKIEIKYAVKKEMDSLSDSKK</sequence>
<dbReference type="AlphaFoldDB" id="A0A223V9W0"/>
<reference evidence="1 2" key="1">
    <citation type="submission" date="2017-08" db="EMBL/GenBank/DDBJ databases">
        <title>The complete genome sequence of Maribacter sp. B1, isolated from deep-sea sediment.</title>
        <authorList>
            <person name="Wu Y.-H."/>
            <person name="Cheng H."/>
            <person name="Xu X.-W."/>
        </authorList>
    </citation>
    <scope>NUCLEOTIDE SEQUENCE [LARGE SCALE GENOMIC DNA]</scope>
    <source>
        <strain evidence="1 2">B1</strain>
    </source>
</reference>
<gene>
    <name evidence="1" type="ORF">CJ263_19335</name>
</gene>
<keyword evidence="2" id="KW-1185">Reference proteome</keyword>
<evidence type="ECO:0000313" key="1">
    <source>
        <dbReference type="EMBL" id="ASV32204.1"/>
    </source>
</evidence>
<dbReference type="KEGG" id="marb:CJ263_19335"/>
<name>A0A223V9W0_9FLAO</name>
<dbReference type="Proteomes" id="UP000215244">
    <property type="component" value="Chromosome"/>
</dbReference>
<evidence type="ECO:0000313" key="2">
    <source>
        <dbReference type="Proteomes" id="UP000215244"/>
    </source>
</evidence>
<proteinExistence type="predicted"/>